<dbReference type="AlphaFoldDB" id="A0A6A6VGZ2"/>
<sequence>MAWIRVHVCAAARYTPRDFADMHRLGLFMIRPTVEQFEPTQTLSSLFRCKCKCTLHRQVPTIRTVLVSSQVRPGFVLGLILSLILGIVLAVVRVILLGIVRRPRLLHHSPVNHSYLFSQDLHLVPLFFFLVRLPWYWSVLKIVGCHFALHPLLSSPIHNPLHLSISGATTHS</sequence>
<dbReference type="Proteomes" id="UP000799440">
    <property type="component" value="Unassembled WGS sequence"/>
</dbReference>
<dbReference type="EMBL" id="MU006569">
    <property type="protein sequence ID" value="KAF2748461.1"/>
    <property type="molecule type" value="Genomic_DNA"/>
</dbReference>
<evidence type="ECO:0000313" key="3">
    <source>
        <dbReference type="Proteomes" id="UP000799440"/>
    </source>
</evidence>
<proteinExistence type="predicted"/>
<name>A0A6A6VGZ2_9PLEO</name>
<accession>A0A6A6VGZ2</accession>
<protein>
    <submittedName>
        <fullName evidence="2">Uncharacterized protein</fullName>
    </submittedName>
</protein>
<feature type="transmembrane region" description="Helical" evidence="1">
    <location>
        <begin position="75"/>
        <end position="100"/>
    </location>
</feature>
<reference evidence="2" key="1">
    <citation type="journal article" date="2020" name="Stud. Mycol.">
        <title>101 Dothideomycetes genomes: a test case for predicting lifestyles and emergence of pathogens.</title>
        <authorList>
            <person name="Haridas S."/>
            <person name="Albert R."/>
            <person name="Binder M."/>
            <person name="Bloem J."/>
            <person name="Labutti K."/>
            <person name="Salamov A."/>
            <person name="Andreopoulos B."/>
            <person name="Baker S."/>
            <person name="Barry K."/>
            <person name="Bills G."/>
            <person name="Bluhm B."/>
            <person name="Cannon C."/>
            <person name="Castanera R."/>
            <person name="Culley D."/>
            <person name="Daum C."/>
            <person name="Ezra D."/>
            <person name="Gonzalez J."/>
            <person name="Henrissat B."/>
            <person name="Kuo A."/>
            <person name="Liang C."/>
            <person name="Lipzen A."/>
            <person name="Lutzoni F."/>
            <person name="Magnuson J."/>
            <person name="Mondo S."/>
            <person name="Nolan M."/>
            <person name="Ohm R."/>
            <person name="Pangilinan J."/>
            <person name="Park H.-J."/>
            <person name="Ramirez L."/>
            <person name="Alfaro M."/>
            <person name="Sun H."/>
            <person name="Tritt A."/>
            <person name="Yoshinaga Y."/>
            <person name="Zwiers L.-H."/>
            <person name="Turgeon B."/>
            <person name="Goodwin S."/>
            <person name="Spatafora J."/>
            <person name="Crous P."/>
            <person name="Grigoriev I."/>
        </authorList>
    </citation>
    <scope>NUCLEOTIDE SEQUENCE</scope>
    <source>
        <strain evidence="2">CBS 119925</strain>
    </source>
</reference>
<keyword evidence="1" id="KW-0812">Transmembrane</keyword>
<organism evidence="2 3">
    <name type="scientific">Sporormia fimetaria CBS 119925</name>
    <dbReference type="NCBI Taxonomy" id="1340428"/>
    <lineage>
        <taxon>Eukaryota</taxon>
        <taxon>Fungi</taxon>
        <taxon>Dikarya</taxon>
        <taxon>Ascomycota</taxon>
        <taxon>Pezizomycotina</taxon>
        <taxon>Dothideomycetes</taxon>
        <taxon>Pleosporomycetidae</taxon>
        <taxon>Pleosporales</taxon>
        <taxon>Sporormiaceae</taxon>
        <taxon>Sporormia</taxon>
    </lineage>
</organism>
<keyword evidence="1" id="KW-1133">Transmembrane helix</keyword>
<keyword evidence="1" id="KW-0472">Membrane</keyword>
<evidence type="ECO:0000256" key="1">
    <source>
        <dbReference type="SAM" id="Phobius"/>
    </source>
</evidence>
<keyword evidence="3" id="KW-1185">Reference proteome</keyword>
<evidence type="ECO:0000313" key="2">
    <source>
        <dbReference type="EMBL" id="KAF2748461.1"/>
    </source>
</evidence>
<gene>
    <name evidence="2" type="ORF">M011DRAFT_349878</name>
</gene>